<name>A0AAV3XRA6_9CYAN</name>
<sequence length="135" mass="15330">MPDGRPKILFERHWFYKLTPLPVSQTRPDLSNPKPGGYLGGISEWDRLNDAINLDRIPALKSASWGLGQVMGFNYKIAGYSDVEEFVNAMHLSEGKHLEAMMNFIKSQNLDKALRSRDWVAFARGYNGPAYARNQ</sequence>
<keyword evidence="3" id="KW-1185">Reference proteome</keyword>
<protein>
    <recommendedName>
        <fullName evidence="1">N-acetylmuramidase domain-containing protein</fullName>
    </recommendedName>
</protein>
<proteinExistence type="predicted"/>
<evidence type="ECO:0000313" key="3">
    <source>
        <dbReference type="Proteomes" id="UP001050975"/>
    </source>
</evidence>
<organism evidence="2 3">
    <name type="scientific">Microseira wollei NIES-4236</name>
    <dbReference type="NCBI Taxonomy" id="2530354"/>
    <lineage>
        <taxon>Bacteria</taxon>
        <taxon>Bacillati</taxon>
        <taxon>Cyanobacteriota</taxon>
        <taxon>Cyanophyceae</taxon>
        <taxon>Oscillatoriophycideae</taxon>
        <taxon>Aerosakkonematales</taxon>
        <taxon>Aerosakkonemataceae</taxon>
        <taxon>Microseira</taxon>
    </lineage>
</organism>
<reference evidence="2" key="1">
    <citation type="submission" date="2019-10" db="EMBL/GenBank/DDBJ databases">
        <title>Draft genome sequece of Microseira wollei NIES-4236.</title>
        <authorList>
            <person name="Yamaguchi H."/>
            <person name="Suzuki S."/>
            <person name="Kawachi M."/>
        </authorList>
    </citation>
    <scope>NUCLEOTIDE SEQUENCE</scope>
    <source>
        <strain evidence="2">NIES-4236</strain>
    </source>
</reference>
<dbReference type="EMBL" id="BLAY01000248">
    <property type="protein sequence ID" value="GET43740.1"/>
    <property type="molecule type" value="Genomic_DNA"/>
</dbReference>
<dbReference type="AlphaFoldDB" id="A0AAV3XRA6"/>
<dbReference type="RefSeq" id="WP_226592853.1">
    <property type="nucleotide sequence ID" value="NZ_BLAY01000248.1"/>
</dbReference>
<dbReference type="Pfam" id="PF11860">
    <property type="entry name" value="Muramidase"/>
    <property type="match status" value="1"/>
</dbReference>
<evidence type="ECO:0000313" key="2">
    <source>
        <dbReference type="EMBL" id="GET43740.1"/>
    </source>
</evidence>
<feature type="domain" description="N-acetylmuramidase" evidence="1">
    <location>
        <begin position="2"/>
        <end position="135"/>
    </location>
</feature>
<comment type="caution">
    <text evidence="2">The sequence shown here is derived from an EMBL/GenBank/DDBJ whole genome shotgun (WGS) entry which is preliminary data.</text>
</comment>
<accession>A0AAV3XRA6</accession>
<dbReference type="InterPro" id="IPR024408">
    <property type="entry name" value="Muramidase"/>
</dbReference>
<gene>
    <name evidence="2" type="ORF">MiSe_85650</name>
</gene>
<dbReference type="Proteomes" id="UP001050975">
    <property type="component" value="Unassembled WGS sequence"/>
</dbReference>
<evidence type="ECO:0000259" key="1">
    <source>
        <dbReference type="Pfam" id="PF11860"/>
    </source>
</evidence>